<accession>A0A8S1CWJ5</accession>
<dbReference type="AlphaFoldDB" id="A0A8S1CWJ5"/>
<name>A0A8S1CWJ5_9INSE</name>
<dbReference type="PANTHER" id="PTHR23072">
    <property type="entry name" value="PHOSPHATIDYLINOSITOL GLYCAN-RELATED"/>
    <property type="match status" value="1"/>
</dbReference>
<comment type="caution">
    <text evidence="3">The sequence shown here is derived from an EMBL/GenBank/DDBJ whole genome shotgun (WGS) entry which is preliminary data.</text>
</comment>
<dbReference type="GO" id="GO:0006506">
    <property type="term" value="P:GPI anchor biosynthetic process"/>
    <property type="evidence" value="ECO:0007669"/>
    <property type="project" value="InterPro"/>
</dbReference>
<proteinExistence type="predicted"/>
<dbReference type="EMBL" id="CADEPI010000082">
    <property type="protein sequence ID" value="CAB3373148.1"/>
    <property type="molecule type" value="Genomic_DNA"/>
</dbReference>
<protein>
    <recommendedName>
        <fullName evidence="2">GPI ethanolamine phosphate transferase 2 C-terminal domain-containing protein</fullName>
    </recommendedName>
</protein>
<sequence>MDNVIRQIRKSLPDALLVVTGDHGMAEAGGHGGSSAQERSVALVVLGTPCLPLFPDDRWAQVDLAPTLAALLGVRGPAQAAGALIPALLAPLSSADTLEALRNNTRRLVRLAPGQNQENELLDAEYLRRQWLRGHGSWKAAAEMFTKSAVTARNVLASRHAPFDLYAMALGVIVAFTGTLWTLVTAITNKSHSCSIWSAIVAASSLLGIHSVGCGLWFGRSLACGSSTPALALQTVVSLGVAALAVETVVVVRKQQMGPKLSLSDIPIFSTAIIHTLSLGSSFCVEEEHLVWFVLLPVVLATAALRKPHRWPVLLVLFLCHLPLTRFNSTGDKWASAYDFEDWLAGKPITTSLFLGLSLATLPFLVGRGKFVVSALAVIIYLQKAASGSVLAPFISGILSERGVVEARLFYLISLAWLIHQLNQRRTSRAAALRDWWLLAACLVHRPHDVASLSFLSAACRLVLACLGGSSALAGVAASCLGWAAFFHQGNSNQLTTVAVAAGYTGLTDYWPPLVALQIILRTYAGPVLAALELAASLNGHSRTAVLAWSGQRLMAATFYLLVAAWLREHLFVWSVFAPKLLYEASHSALFTLLLPLIA</sequence>
<reference evidence="3 4" key="1">
    <citation type="submission" date="2020-04" db="EMBL/GenBank/DDBJ databases">
        <authorList>
            <person name="Alioto T."/>
            <person name="Alioto T."/>
            <person name="Gomez Garrido J."/>
        </authorList>
    </citation>
    <scope>NUCLEOTIDE SEQUENCE [LARGE SCALE GENOMIC DNA]</scope>
</reference>
<keyword evidence="1" id="KW-0812">Transmembrane</keyword>
<dbReference type="InterPro" id="IPR045687">
    <property type="entry name" value="PIGG/GPI7_C"/>
</dbReference>
<dbReference type="GO" id="GO:0051267">
    <property type="term" value="F:CP2 mannose-ethanolamine phosphotransferase activity"/>
    <property type="evidence" value="ECO:0007669"/>
    <property type="project" value="TreeGrafter"/>
</dbReference>
<gene>
    <name evidence="3" type="ORF">CLODIP_2_CD11030</name>
</gene>
<feature type="domain" description="GPI ethanolamine phosphate transferase 2 C-terminal" evidence="2">
    <location>
        <begin position="427"/>
        <end position="594"/>
    </location>
</feature>
<dbReference type="GO" id="GO:0005789">
    <property type="term" value="C:endoplasmic reticulum membrane"/>
    <property type="evidence" value="ECO:0007669"/>
    <property type="project" value="TreeGrafter"/>
</dbReference>
<dbReference type="SUPFAM" id="SSF53649">
    <property type="entry name" value="Alkaline phosphatase-like"/>
    <property type="match status" value="1"/>
</dbReference>
<keyword evidence="1" id="KW-0472">Membrane</keyword>
<evidence type="ECO:0000256" key="1">
    <source>
        <dbReference type="SAM" id="Phobius"/>
    </source>
</evidence>
<feature type="transmembrane region" description="Helical" evidence="1">
    <location>
        <begin position="165"/>
        <end position="184"/>
    </location>
</feature>
<dbReference type="Proteomes" id="UP000494165">
    <property type="component" value="Unassembled WGS sequence"/>
</dbReference>
<evidence type="ECO:0000259" key="2">
    <source>
        <dbReference type="Pfam" id="PF19316"/>
    </source>
</evidence>
<organism evidence="3 4">
    <name type="scientific">Cloeon dipterum</name>
    <dbReference type="NCBI Taxonomy" id="197152"/>
    <lineage>
        <taxon>Eukaryota</taxon>
        <taxon>Metazoa</taxon>
        <taxon>Ecdysozoa</taxon>
        <taxon>Arthropoda</taxon>
        <taxon>Hexapoda</taxon>
        <taxon>Insecta</taxon>
        <taxon>Pterygota</taxon>
        <taxon>Palaeoptera</taxon>
        <taxon>Ephemeroptera</taxon>
        <taxon>Pisciforma</taxon>
        <taxon>Baetidae</taxon>
        <taxon>Cloeon</taxon>
    </lineage>
</organism>
<dbReference type="OrthoDB" id="272139at2759"/>
<dbReference type="InterPro" id="IPR017850">
    <property type="entry name" value="Alkaline_phosphatase_core_sf"/>
</dbReference>
<feature type="transmembrane region" description="Helical" evidence="1">
    <location>
        <begin position="196"/>
        <end position="219"/>
    </location>
</feature>
<dbReference type="Pfam" id="PF19316">
    <property type="entry name" value="PIGO_PIGG"/>
    <property type="match status" value="1"/>
</dbReference>
<evidence type="ECO:0000313" key="3">
    <source>
        <dbReference type="EMBL" id="CAB3373148.1"/>
    </source>
</evidence>
<feature type="transmembrane region" description="Helical" evidence="1">
    <location>
        <begin position="231"/>
        <end position="252"/>
    </location>
</feature>
<keyword evidence="4" id="KW-1185">Reference proteome</keyword>
<keyword evidence="1" id="KW-1133">Transmembrane helix</keyword>
<dbReference type="InterPro" id="IPR039527">
    <property type="entry name" value="PIGG/GPI7"/>
</dbReference>
<dbReference type="Gene3D" id="3.40.720.10">
    <property type="entry name" value="Alkaline Phosphatase, subunit A"/>
    <property type="match status" value="1"/>
</dbReference>
<evidence type="ECO:0000313" key="4">
    <source>
        <dbReference type="Proteomes" id="UP000494165"/>
    </source>
</evidence>
<dbReference type="PANTHER" id="PTHR23072:SF0">
    <property type="entry name" value="GPI ETHANOLAMINE PHOSPHATE TRANSFERASE 2"/>
    <property type="match status" value="1"/>
</dbReference>